<name>A0AAU7VGC8_9CAUD</name>
<gene>
    <name evidence="1" type="ORF">vBDshSR26L_23</name>
</gene>
<accession>A0AAU7VGC8</accession>
<reference evidence="1" key="1">
    <citation type="submission" date="2024-06" db="EMBL/GenBank/DDBJ databases">
        <authorList>
            <person name="Lu L."/>
            <person name="Wei N."/>
            <person name="Zhang R."/>
        </authorList>
    </citation>
    <scope>NUCLEOTIDE SEQUENCE</scope>
</reference>
<protein>
    <submittedName>
        <fullName evidence="1">Uncharacterized protein</fullName>
    </submittedName>
</protein>
<proteinExistence type="predicted"/>
<dbReference type="EMBL" id="PP882867">
    <property type="protein sequence ID" value="XBW75338.1"/>
    <property type="molecule type" value="Genomic_DNA"/>
</dbReference>
<sequence>MCLDPEALNLFLSMIDPDVIKPHLNGLLVGEAQTLWVWVADVGKWCINGVVK</sequence>
<organism evidence="1">
    <name type="scientific">Dinoroseobacter phage vB_DshS_R26L</name>
    <dbReference type="NCBI Taxonomy" id="3161158"/>
    <lineage>
        <taxon>Viruses</taxon>
        <taxon>Duplodnaviria</taxon>
        <taxon>Heunggongvirae</taxon>
        <taxon>Uroviricota</taxon>
        <taxon>Caudoviricetes</taxon>
        <taxon>Nanhaivirus</taxon>
    </lineage>
</organism>
<evidence type="ECO:0000313" key="1">
    <source>
        <dbReference type="EMBL" id="XBW75338.1"/>
    </source>
</evidence>